<dbReference type="PANTHER" id="PTHR22731">
    <property type="entry name" value="RIBONUCLEASES P/MRP PROTEIN SUBUNIT POP1"/>
    <property type="match status" value="1"/>
</dbReference>
<feature type="domain" description="POP1 C-terminal" evidence="3">
    <location>
        <begin position="624"/>
        <end position="684"/>
    </location>
</feature>
<feature type="compositionally biased region" description="Basic and acidic residues" evidence="1">
    <location>
        <begin position="132"/>
        <end position="144"/>
    </location>
</feature>
<feature type="domain" description="Pop1 N-terminal" evidence="2">
    <location>
        <begin position="52"/>
        <end position="275"/>
    </location>
</feature>
<evidence type="ECO:0000313" key="5">
    <source>
        <dbReference type="Proteomes" id="UP001217918"/>
    </source>
</evidence>
<accession>A0AAD9HXP2</accession>
<evidence type="ECO:0000256" key="1">
    <source>
        <dbReference type="SAM" id="MobiDB-lite"/>
    </source>
</evidence>
<dbReference type="Proteomes" id="UP001217918">
    <property type="component" value="Unassembled WGS sequence"/>
</dbReference>
<gene>
    <name evidence="4" type="ORF">P8C59_001082</name>
</gene>
<keyword evidence="5" id="KW-1185">Reference proteome</keyword>
<feature type="compositionally biased region" description="Basic residues" evidence="1">
    <location>
        <begin position="121"/>
        <end position="131"/>
    </location>
</feature>
<comment type="caution">
    <text evidence="4">The sequence shown here is derived from an EMBL/GenBank/DDBJ whole genome shotgun (WGS) entry which is preliminary data.</text>
</comment>
<feature type="region of interest" description="Disordered" evidence="1">
    <location>
        <begin position="1"/>
        <end position="37"/>
    </location>
</feature>
<dbReference type="InterPro" id="IPR055079">
    <property type="entry name" value="POP1_C"/>
</dbReference>
<proteinExistence type="predicted"/>
<reference evidence="4" key="1">
    <citation type="journal article" date="2023" name="Mol. Plant Microbe Interact.">
        <title>Elucidating the Obligate Nature and Biological Capacity of an Invasive Fungal Corn Pathogen.</title>
        <authorList>
            <person name="MacCready J.S."/>
            <person name="Roggenkamp E.M."/>
            <person name="Gdanetz K."/>
            <person name="Chilvers M.I."/>
        </authorList>
    </citation>
    <scope>NUCLEOTIDE SEQUENCE</scope>
    <source>
        <strain evidence="4">PM02</strain>
    </source>
</reference>
<dbReference type="Pfam" id="PF06978">
    <property type="entry name" value="POP1_N"/>
    <property type="match status" value="1"/>
</dbReference>
<dbReference type="EMBL" id="JAQQPM010000001">
    <property type="protein sequence ID" value="KAK2067331.1"/>
    <property type="molecule type" value="Genomic_DNA"/>
</dbReference>
<dbReference type="InterPro" id="IPR039182">
    <property type="entry name" value="Pop1"/>
</dbReference>
<evidence type="ECO:0000313" key="4">
    <source>
        <dbReference type="EMBL" id="KAK2067331.1"/>
    </source>
</evidence>
<dbReference type="PANTHER" id="PTHR22731:SF3">
    <property type="entry name" value="RIBONUCLEASES P_MRP PROTEIN SUBUNIT POP1"/>
    <property type="match status" value="1"/>
</dbReference>
<feature type="compositionally biased region" description="Basic residues" evidence="1">
    <location>
        <begin position="84"/>
        <end position="104"/>
    </location>
</feature>
<evidence type="ECO:0000259" key="2">
    <source>
        <dbReference type="Pfam" id="PF06978"/>
    </source>
</evidence>
<dbReference type="AlphaFoldDB" id="A0AAD9HXP2"/>
<dbReference type="GO" id="GO:0000172">
    <property type="term" value="C:ribonuclease MRP complex"/>
    <property type="evidence" value="ECO:0007669"/>
    <property type="project" value="InterPro"/>
</dbReference>
<evidence type="ECO:0000259" key="3">
    <source>
        <dbReference type="Pfam" id="PF22770"/>
    </source>
</evidence>
<name>A0AAD9HXP2_9PEZI</name>
<dbReference type="GO" id="GO:0001682">
    <property type="term" value="P:tRNA 5'-leader removal"/>
    <property type="evidence" value="ECO:0007669"/>
    <property type="project" value="InterPro"/>
</dbReference>
<sequence>MLPAKRKEPAGGPGAAQPARSAKRAKMVDARTIRSQPSDVAFKNGELDLQSFVDARAFEIQALEASMRRTKAARATRAFQHVPRSMRRRTASHNVKRVPKRLRDKARYQKQEDNSPTVEARKRRPKTTRAKMRMETAKKLEKLAARKRRRESEDEEKEAGEKGAGAASGAQDGGGVQATTVRTRPAWPKIRRNQLNEPPRPSARFKKRQRNKTWLPTHLWHAKRARMTEPSEPLWRFAVPITASEKCYRPTHRASSHKGVVAWDTSYMSTIRLYGLAQGIERTLKSLGLTQDGLWGAQGAKWRAGSRHWTGTLSKARQAGWRQIGPARIIWNPEEVLDDATAASESANKAERHVFIRVHPSCFLELFHELLKLVKMHTPRVHMEDLRFEIGSIELIGPASTEALLAVLHPYHAQAGTEEVAATTFRLLNGITNPSTLPRGALLGFSVVDPRLRYPPRAVDPADTTGRSDLTETLAEWPVDKKVKPYALFSRDARFETSKLPSQKSLHRRKSDLPGKDLEAGWKDAPIPILLAASRLGTSVQDQGRWTLLAPWACIVPICKSQAIRAYAQVSSRSGLAITDRFLAEMGAEKQRLAASIVKAEAGPFPVPAPNRTDMNGHPLCPDEEDLLGFVTSGAYSLSEGQGTAIASLVAEKAVQTWRADGPKEGKLCIVRNAGENIGWLARWEGA</sequence>
<dbReference type="InterPro" id="IPR009723">
    <property type="entry name" value="Pop1_N"/>
</dbReference>
<organism evidence="4 5">
    <name type="scientific">Phyllachora maydis</name>
    <dbReference type="NCBI Taxonomy" id="1825666"/>
    <lineage>
        <taxon>Eukaryota</taxon>
        <taxon>Fungi</taxon>
        <taxon>Dikarya</taxon>
        <taxon>Ascomycota</taxon>
        <taxon>Pezizomycotina</taxon>
        <taxon>Sordariomycetes</taxon>
        <taxon>Sordariomycetidae</taxon>
        <taxon>Phyllachorales</taxon>
        <taxon>Phyllachoraceae</taxon>
        <taxon>Phyllachora</taxon>
    </lineage>
</organism>
<dbReference type="Pfam" id="PF22770">
    <property type="entry name" value="POP1_C"/>
    <property type="match status" value="1"/>
</dbReference>
<dbReference type="GO" id="GO:0005655">
    <property type="term" value="C:nucleolar ribonuclease P complex"/>
    <property type="evidence" value="ECO:0007669"/>
    <property type="project" value="InterPro"/>
</dbReference>
<protein>
    <submittedName>
        <fullName evidence="4">Uncharacterized protein</fullName>
    </submittedName>
</protein>
<feature type="region of interest" description="Disordered" evidence="1">
    <location>
        <begin position="81"/>
        <end position="209"/>
    </location>
</feature>